<keyword evidence="2" id="KW-0238">DNA-binding</keyword>
<dbReference type="Pfam" id="PF01638">
    <property type="entry name" value="HxlR"/>
    <property type="match status" value="1"/>
</dbReference>
<keyword evidence="3" id="KW-0804">Transcription</keyword>
<evidence type="ECO:0000256" key="2">
    <source>
        <dbReference type="ARBA" id="ARBA00023125"/>
    </source>
</evidence>
<dbReference type="Gene3D" id="1.10.10.10">
    <property type="entry name" value="Winged helix-like DNA-binding domain superfamily/Winged helix DNA-binding domain"/>
    <property type="match status" value="1"/>
</dbReference>
<dbReference type="InterPro" id="IPR036388">
    <property type="entry name" value="WH-like_DNA-bd_sf"/>
</dbReference>
<dbReference type="PANTHER" id="PTHR33204:SF37">
    <property type="entry name" value="HTH-TYPE TRANSCRIPTIONAL REGULATOR YODB"/>
    <property type="match status" value="1"/>
</dbReference>
<protein>
    <submittedName>
        <fullName evidence="5">Transcriptional regulator</fullName>
    </submittedName>
</protein>
<dbReference type="RefSeq" id="WP_105339469.1">
    <property type="nucleotide sequence ID" value="NZ_PUHZ01000026.1"/>
</dbReference>
<sequence>MPSSPRRSDCPVACTLDLLGDKWTLLVVRDLVLGKRRFDEFLNSPEGIASNILASRLKMLTERGYLTREQDPNDRRQALYALTEQGESLRKLVSLVAQWGEDHFPDTTRDPAQVIVRKRKK</sequence>
<gene>
    <name evidence="5" type="ORF">C5Y93_31400</name>
</gene>
<proteinExistence type="predicted"/>
<name>A0A2S8GB39_9BACT</name>
<dbReference type="SUPFAM" id="SSF46785">
    <property type="entry name" value="Winged helix' DNA-binding domain"/>
    <property type="match status" value="1"/>
</dbReference>
<dbReference type="OrthoDB" id="9791143at2"/>
<dbReference type="AlphaFoldDB" id="A0A2S8GB39"/>
<evidence type="ECO:0000313" key="5">
    <source>
        <dbReference type="EMBL" id="PQO41647.1"/>
    </source>
</evidence>
<dbReference type="GO" id="GO:0003677">
    <property type="term" value="F:DNA binding"/>
    <property type="evidence" value="ECO:0007669"/>
    <property type="project" value="UniProtKB-KW"/>
</dbReference>
<comment type="caution">
    <text evidence="5">The sequence shown here is derived from an EMBL/GenBank/DDBJ whole genome shotgun (WGS) entry which is preliminary data.</text>
</comment>
<dbReference type="InterPro" id="IPR036390">
    <property type="entry name" value="WH_DNA-bd_sf"/>
</dbReference>
<dbReference type="PROSITE" id="PS51118">
    <property type="entry name" value="HTH_HXLR"/>
    <property type="match status" value="1"/>
</dbReference>
<dbReference type="Proteomes" id="UP000237819">
    <property type="component" value="Unassembled WGS sequence"/>
</dbReference>
<dbReference type="InterPro" id="IPR002577">
    <property type="entry name" value="HTH_HxlR"/>
</dbReference>
<feature type="domain" description="HTH hxlR-type" evidence="4">
    <location>
        <begin position="10"/>
        <end position="108"/>
    </location>
</feature>
<evidence type="ECO:0000313" key="6">
    <source>
        <dbReference type="Proteomes" id="UP000237819"/>
    </source>
</evidence>
<evidence type="ECO:0000259" key="4">
    <source>
        <dbReference type="PROSITE" id="PS51118"/>
    </source>
</evidence>
<accession>A0A2S8GB39</accession>
<reference evidence="5 6" key="1">
    <citation type="submission" date="2018-02" db="EMBL/GenBank/DDBJ databases">
        <title>Comparative genomes isolates from brazilian mangrove.</title>
        <authorList>
            <person name="Araujo J.E."/>
            <person name="Taketani R.G."/>
            <person name="Silva M.C.P."/>
            <person name="Loureco M.V."/>
            <person name="Andreote F.D."/>
        </authorList>
    </citation>
    <scope>NUCLEOTIDE SEQUENCE [LARGE SCALE GENOMIC DNA]</scope>
    <source>
        <strain evidence="5 6">Nap-Phe MGV</strain>
    </source>
</reference>
<dbReference type="EMBL" id="PUHZ01000026">
    <property type="protein sequence ID" value="PQO41647.1"/>
    <property type="molecule type" value="Genomic_DNA"/>
</dbReference>
<keyword evidence="1" id="KW-0805">Transcription regulation</keyword>
<dbReference type="PANTHER" id="PTHR33204">
    <property type="entry name" value="TRANSCRIPTIONAL REGULATOR, MARR FAMILY"/>
    <property type="match status" value="1"/>
</dbReference>
<evidence type="ECO:0000256" key="3">
    <source>
        <dbReference type="ARBA" id="ARBA00023163"/>
    </source>
</evidence>
<evidence type="ECO:0000256" key="1">
    <source>
        <dbReference type="ARBA" id="ARBA00023015"/>
    </source>
</evidence>
<organism evidence="5 6">
    <name type="scientific">Blastopirellula marina</name>
    <dbReference type="NCBI Taxonomy" id="124"/>
    <lineage>
        <taxon>Bacteria</taxon>
        <taxon>Pseudomonadati</taxon>
        <taxon>Planctomycetota</taxon>
        <taxon>Planctomycetia</taxon>
        <taxon>Pirellulales</taxon>
        <taxon>Pirellulaceae</taxon>
        <taxon>Blastopirellula</taxon>
    </lineage>
</organism>